<dbReference type="OrthoDB" id="6330890at2"/>
<dbReference type="Proteomes" id="UP000238823">
    <property type="component" value="Unassembled WGS sequence"/>
</dbReference>
<dbReference type="EMBL" id="PVNL01000101">
    <property type="protein sequence ID" value="PRQ04876.1"/>
    <property type="molecule type" value="Genomic_DNA"/>
</dbReference>
<protein>
    <submittedName>
        <fullName evidence="1">Uncharacterized protein</fullName>
    </submittedName>
</protein>
<comment type="caution">
    <text evidence="1">The sequence shown here is derived from an EMBL/GenBank/DDBJ whole genome shotgun (WGS) entry which is preliminary data.</text>
</comment>
<gene>
    <name evidence="1" type="ORF">ENSA7_50490</name>
</gene>
<sequence length="135" mass="15789">MTEQVPHILVNEHTRVNLKGLRLERIIRGDPSSNHGWGEEYGFENRPDVPHDNEVATSCYRGYVATFRLRTNGTLHLTRYTYWPDGKETSVTVKEQLSGDFWMVMTREFFGPRTYVPFHVGEIVEDRAVWRDTES</sequence>
<dbReference type="AlphaFoldDB" id="A0A2S9YIM4"/>
<evidence type="ECO:0000313" key="2">
    <source>
        <dbReference type="Proteomes" id="UP000238823"/>
    </source>
</evidence>
<proteinExistence type="predicted"/>
<dbReference type="RefSeq" id="WP_106091944.1">
    <property type="nucleotide sequence ID" value="NZ_PVNL01000101.1"/>
</dbReference>
<organism evidence="1 2">
    <name type="scientific">Enhygromyxa salina</name>
    <dbReference type="NCBI Taxonomy" id="215803"/>
    <lineage>
        <taxon>Bacteria</taxon>
        <taxon>Pseudomonadati</taxon>
        <taxon>Myxococcota</taxon>
        <taxon>Polyangia</taxon>
        <taxon>Nannocystales</taxon>
        <taxon>Nannocystaceae</taxon>
        <taxon>Enhygromyxa</taxon>
    </lineage>
</organism>
<accession>A0A2S9YIM4</accession>
<reference evidence="1 2" key="1">
    <citation type="submission" date="2018-03" db="EMBL/GenBank/DDBJ databases">
        <title>Draft Genome Sequences of the Obligatory Marine Myxobacteria Enhygromyxa salina SWB007.</title>
        <authorList>
            <person name="Poehlein A."/>
            <person name="Moghaddam J.A."/>
            <person name="Harms H."/>
            <person name="Alanjari M."/>
            <person name="Koenig G.M."/>
            <person name="Daniel R."/>
            <person name="Schaeberle T.F."/>
        </authorList>
    </citation>
    <scope>NUCLEOTIDE SEQUENCE [LARGE SCALE GENOMIC DNA]</scope>
    <source>
        <strain evidence="1 2">SWB007</strain>
    </source>
</reference>
<name>A0A2S9YIM4_9BACT</name>
<evidence type="ECO:0000313" key="1">
    <source>
        <dbReference type="EMBL" id="PRQ04876.1"/>
    </source>
</evidence>